<feature type="binding site" evidence="6">
    <location>
        <position position="193"/>
    </location>
    <ligand>
        <name>molybdate</name>
        <dbReference type="ChEBI" id="CHEBI:36264"/>
    </ligand>
</feature>
<evidence type="ECO:0000313" key="7">
    <source>
        <dbReference type="EMBL" id="PQO41134.1"/>
    </source>
</evidence>
<keyword evidence="2 6" id="KW-0500">Molybdenum</keyword>
<dbReference type="PIRSF" id="PIRSF004846">
    <property type="entry name" value="ModA"/>
    <property type="match status" value="1"/>
</dbReference>
<feature type="binding site" evidence="6">
    <location>
        <position position="164"/>
    </location>
    <ligand>
        <name>molybdate</name>
        <dbReference type="ChEBI" id="CHEBI:36264"/>
    </ligand>
</feature>
<evidence type="ECO:0000313" key="8">
    <source>
        <dbReference type="Proteomes" id="UP000239388"/>
    </source>
</evidence>
<dbReference type="InterPro" id="IPR005950">
    <property type="entry name" value="ModA"/>
</dbReference>
<keyword evidence="4" id="KW-0732">Signal</keyword>
<dbReference type="SUPFAM" id="SSF53850">
    <property type="entry name" value="Periplasmic binding protein-like II"/>
    <property type="match status" value="1"/>
</dbReference>
<dbReference type="PANTHER" id="PTHR30632">
    <property type="entry name" value="MOLYBDATE-BINDING PERIPLASMIC PROTEIN"/>
    <property type="match status" value="1"/>
</dbReference>
<comment type="subunit">
    <text evidence="5">The complex is composed of two ATP-binding proteins (ModC), two transmembrane proteins (ModB) and a solute-binding protein (ModA).</text>
</comment>
<dbReference type="GO" id="GO:0046872">
    <property type="term" value="F:metal ion binding"/>
    <property type="evidence" value="ECO:0007669"/>
    <property type="project" value="UniProtKB-KW"/>
</dbReference>
<evidence type="ECO:0000256" key="2">
    <source>
        <dbReference type="ARBA" id="ARBA00022505"/>
    </source>
</evidence>
<evidence type="ECO:0000256" key="1">
    <source>
        <dbReference type="ARBA" id="ARBA00009175"/>
    </source>
</evidence>
<comment type="caution">
    <text evidence="7">The sequence shown here is derived from an EMBL/GenBank/DDBJ whole genome shotgun (WGS) entry which is preliminary data.</text>
</comment>
<organism evidence="7 8">
    <name type="scientific">Blastopirellula marina</name>
    <dbReference type="NCBI Taxonomy" id="124"/>
    <lineage>
        <taxon>Bacteria</taxon>
        <taxon>Pseudomonadati</taxon>
        <taxon>Planctomycetota</taxon>
        <taxon>Planctomycetia</taxon>
        <taxon>Pirellulales</taxon>
        <taxon>Pirellulaceae</taxon>
        <taxon>Blastopirellula</taxon>
    </lineage>
</organism>
<evidence type="ECO:0000256" key="3">
    <source>
        <dbReference type="ARBA" id="ARBA00022723"/>
    </source>
</evidence>
<dbReference type="EMBL" id="PUIB01000006">
    <property type="protein sequence ID" value="PQO41134.1"/>
    <property type="molecule type" value="Genomic_DNA"/>
</dbReference>
<proteinExistence type="inferred from homology"/>
<feature type="binding site" evidence="6">
    <location>
        <position position="85"/>
    </location>
    <ligand>
        <name>molybdate</name>
        <dbReference type="ChEBI" id="CHEBI:36264"/>
    </ligand>
</feature>
<dbReference type="Pfam" id="PF13531">
    <property type="entry name" value="SBP_bac_11"/>
    <property type="match status" value="1"/>
</dbReference>
<dbReference type="GO" id="GO:0030973">
    <property type="term" value="F:molybdate ion binding"/>
    <property type="evidence" value="ECO:0007669"/>
    <property type="project" value="TreeGrafter"/>
</dbReference>
<accession>A0A2S8GAL3</accession>
<dbReference type="RefSeq" id="WP_105351837.1">
    <property type="nucleotide sequence ID" value="NZ_PUIB01000006.1"/>
</dbReference>
<protein>
    <submittedName>
        <fullName evidence="7">Molybdate ABC transporter substrate-binding protein</fullName>
    </submittedName>
</protein>
<keyword evidence="3 6" id="KW-0479">Metal-binding</keyword>
<comment type="similarity">
    <text evidence="1">Belongs to the bacterial solute-binding protein ModA family.</text>
</comment>
<evidence type="ECO:0000256" key="5">
    <source>
        <dbReference type="ARBA" id="ARBA00062515"/>
    </source>
</evidence>
<reference evidence="7 8" key="1">
    <citation type="submission" date="2018-02" db="EMBL/GenBank/DDBJ databases">
        <title>Comparative genomes isolates from brazilian mangrove.</title>
        <authorList>
            <person name="Araujo J.E."/>
            <person name="Taketani R.G."/>
            <person name="Silva M.C.P."/>
            <person name="Loureco M.V."/>
            <person name="Andreote F.D."/>
        </authorList>
    </citation>
    <scope>NUCLEOTIDE SEQUENCE [LARGE SCALE GENOMIC DNA]</scope>
    <source>
        <strain evidence="7 8">NAP PRIS-MGV</strain>
    </source>
</reference>
<dbReference type="InterPro" id="IPR050682">
    <property type="entry name" value="ModA/WtpA"/>
</dbReference>
<dbReference type="Proteomes" id="UP000239388">
    <property type="component" value="Unassembled WGS sequence"/>
</dbReference>
<dbReference type="AlphaFoldDB" id="A0A2S8GAL3"/>
<dbReference type="PANTHER" id="PTHR30632:SF0">
    <property type="entry name" value="SULFATE-BINDING PROTEIN"/>
    <property type="match status" value="1"/>
</dbReference>
<feature type="binding site" evidence="6">
    <location>
        <position position="56"/>
    </location>
    <ligand>
        <name>molybdate</name>
        <dbReference type="ChEBI" id="CHEBI:36264"/>
    </ligand>
</feature>
<gene>
    <name evidence="7" type="primary">modA</name>
    <name evidence="7" type="ORF">C5Y98_04045</name>
</gene>
<evidence type="ECO:0000256" key="4">
    <source>
        <dbReference type="ARBA" id="ARBA00022729"/>
    </source>
</evidence>
<dbReference type="Gene3D" id="3.40.190.10">
    <property type="entry name" value="Periplasmic binding protein-like II"/>
    <property type="match status" value="2"/>
</dbReference>
<sequence>MVRVLPFETRTMYINLQFPFWRHTLLPLLWLGIVAGCGNPSNSQPSSSVLILGAASTKDALQEMADAAQAASPSLLQIEISTGPSHALAQQILSGAPADIYVSANRRWADEVAKAGLAVESIEWLGNALVVVVPTKSTVEVNRLEDLTTPKVTRIAIAGQNVPAGIYAEEALKYHKLWDELSTGDKLIRGHDVRSTLAYAERGEVDAAVVYSTDAMLTDKVRVVARFDPASHEPIVYPLVRIKTPHENQAADHFFQFLQSAEARQIAEKYGFVPLDATNGDAR</sequence>
<feature type="binding site" evidence="6">
    <location>
        <position position="211"/>
    </location>
    <ligand>
        <name>molybdate</name>
        <dbReference type="ChEBI" id="CHEBI:36264"/>
    </ligand>
</feature>
<dbReference type="GO" id="GO:1901359">
    <property type="term" value="F:tungstate binding"/>
    <property type="evidence" value="ECO:0007669"/>
    <property type="project" value="UniProtKB-ARBA"/>
</dbReference>
<evidence type="ECO:0000256" key="6">
    <source>
        <dbReference type="PIRSR" id="PIRSR004846-1"/>
    </source>
</evidence>
<name>A0A2S8GAL3_9BACT</name>
<dbReference type="NCBIfam" id="TIGR01256">
    <property type="entry name" value="modA"/>
    <property type="match status" value="1"/>
</dbReference>
<dbReference type="GO" id="GO:0015689">
    <property type="term" value="P:molybdate ion transport"/>
    <property type="evidence" value="ECO:0007669"/>
    <property type="project" value="InterPro"/>
</dbReference>
<dbReference type="FunFam" id="3.40.190.10:FF:000035">
    <property type="entry name" value="Molybdate ABC transporter substrate-binding protein"/>
    <property type="match status" value="1"/>
</dbReference>